<organism evidence="1 2">
    <name type="scientific">Hepatospora eriocheir</name>
    <dbReference type="NCBI Taxonomy" id="1081669"/>
    <lineage>
        <taxon>Eukaryota</taxon>
        <taxon>Fungi</taxon>
        <taxon>Fungi incertae sedis</taxon>
        <taxon>Microsporidia</taxon>
        <taxon>Hepatosporidae</taxon>
        <taxon>Hepatospora</taxon>
    </lineage>
</organism>
<protein>
    <recommendedName>
        <fullName evidence="3">GIT Spa2 homology (SHD) domain-containing protein</fullName>
    </recommendedName>
</protein>
<proteinExistence type="predicted"/>
<sequence>MKLKDNIEDLKRYLKIEDINEIQTDNNDNQVNALEKLKGLPLISFKKLVQDVVNETKRRENGSFTQNDKMQPKFMKLSDSKFRNLIIDVLKTYNEKFIVRDEESSVISDKKEIKINKKELSRSFLNSIRTFDFYKKLIEFVKFADVGTEIEDYMTQEIKIACEKDSERFFDSLALPEVYFTNQKINKKIKEEYKKIVDEKVYKREQIQDLIIRSVESIIKEIEYEKVSYVNLLISILTQSKIELDSKEEIKNEKNIKEDPNLINSLILLEEIKNKNILLEERIMYYEEKLLQLKTKNNKNLLIFEMSKEIYENLKN</sequence>
<evidence type="ECO:0008006" key="3">
    <source>
        <dbReference type="Google" id="ProtNLM"/>
    </source>
</evidence>
<evidence type="ECO:0000313" key="2">
    <source>
        <dbReference type="Proteomes" id="UP000192356"/>
    </source>
</evidence>
<dbReference type="VEuPathDB" id="MicrosporidiaDB:A0H76_925"/>
<dbReference type="EMBL" id="LVKB01000044">
    <property type="protein sequence ID" value="ORD97062.1"/>
    <property type="molecule type" value="Genomic_DNA"/>
</dbReference>
<name>A0A1X0QBG1_9MICR</name>
<dbReference type="AlphaFoldDB" id="A0A1X0QBG1"/>
<evidence type="ECO:0000313" key="1">
    <source>
        <dbReference type="EMBL" id="ORD97062.1"/>
    </source>
</evidence>
<dbReference type="Proteomes" id="UP000192356">
    <property type="component" value="Unassembled WGS sequence"/>
</dbReference>
<keyword evidence="2" id="KW-1185">Reference proteome</keyword>
<dbReference type="OrthoDB" id="5588096at2759"/>
<comment type="caution">
    <text evidence="1">The sequence shown here is derived from an EMBL/GenBank/DDBJ whole genome shotgun (WGS) entry which is preliminary data.</text>
</comment>
<reference evidence="1 2" key="1">
    <citation type="journal article" date="2017" name="Environ. Microbiol.">
        <title>Decay of the glycolytic pathway and adaptation to intranuclear parasitism within Enterocytozoonidae microsporidia.</title>
        <authorList>
            <person name="Wiredu Boakye D."/>
            <person name="Jaroenlak P."/>
            <person name="Prachumwat A."/>
            <person name="Williams T.A."/>
            <person name="Bateman K.S."/>
            <person name="Itsathitphaisarn O."/>
            <person name="Sritunyalucksana K."/>
            <person name="Paszkiewicz K.H."/>
            <person name="Moore K.A."/>
            <person name="Stentiford G.D."/>
            <person name="Williams B.A."/>
        </authorList>
    </citation>
    <scope>NUCLEOTIDE SEQUENCE [LARGE SCALE GENOMIC DNA]</scope>
    <source>
        <strain evidence="1 2">GB1</strain>
    </source>
</reference>
<accession>A0A1X0QBG1</accession>
<dbReference type="VEuPathDB" id="MicrosporidiaDB:HERIO_1050"/>
<gene>
    <name evidence="1" type="ORF">HERIO_1050</name>
</gene>